<evidence type="ECO:0000313" key="3">
    <source>
        <dbReference type="Proteomes" id="UP001516400"/>
    </source>
</evidence>
<dbReference type="Proteomes" id="UP001516400">
    <property type="component" value="Unassembled WGS sequence"/>
</dbReference>
<dbReference type="PANTHER" id="PTHR46060">
    <property type="entry name" value="MARINER MOS1 TRANSPOSASE-LIKE PROTEIN"/>
    <property type="match status" value="1"/>
</dbReference>
<dbReference type="InterPro" id="IPR041426">
    <property type="entry name" value="Mos1_HTH"/>
</dbReference>
<comment type="caution">
    <text evidence="2">The sequence shown here is derived from an EMBL/GenBank/DDBJ whole genome shotgun (WGS) entry which is preliminary data.</text>
</comment>
<reference evidence="2 3" key="1">
    <citation type="journal article" date="2021" name="BMC Biol.">
        <title>Horizontally acquired antibacterial genes associated with adaptive radiation of ladybird beetles.</title>
        <authorList>
            <person name="Li H.S."/>
            <person name="Tang X.F."/>
            <person name="Huang Y.H."/>
            <person name="Xu Z.Y."/>
            <person name="Chen M.L."/>
            <person name="Du X.Y."/>
            <person name="Qiu B.Y."/>
            <person name="Chen P.T."/>
            <person name="Zhang W."/>
            <person name="Slipinski A."/>
            <person name="Escalona H.E."/>
            <person name="Waterhouse R.M."/>
            <person name="Zwick A."/>
            <person name="Pang H."/>
        </authorList>
    </citation>
    <scope>NUCLEOTIDE SEQUENCE [LARGE SCALE GENOMIC DNA]</scope>
    <source>
        <strain evidence="2">SYSU2018</strain>
    </source>
</reference>
<protein>
    <recommendedName>
        <fullName evidence="1">Mos1 transposase HTH domain-containing protein</fullName>
    </recommendedName>
</protein>
<organism evidence="2 3">
    <name type="scientific">Cryptolaemus montrouzieri</name>
    <dbReference type="NCBI Taxonomy" id="559131"/>
    <lineage>
        <taxon>Eukaryota</taxon>
        <taxon>Metazoa</taxon>
        <taxon>Ecdysozoa</taxon>
        <taxon>Arthropoda</taxon>
        <taxon>Hexapoda</taxon>
        <taxon>Insecta</taxon>
        <taxon>Pterygota</taxon>
        <taxon>Neoptera</taxon>
        <taxon>Endopterygota</taxon>
        <taxon>Coleoptera</taxon>
        <taxon>Polyphaga</taxon>
        <taxon>Cucujiformia</taxon>
        <taxon>Coccinelloidea</taxon>
        <taxon>Coccinellidae</taxon>
        <taxon>Scymninae</taxon>
        <taxon>Scymnini</taxon>
        <taxon>Cryptolaemus</taxon>
    </lineage>
</organism>
<dbReference type="Pfam" id="PF17906">
    <property type="entry name" value="HTH_48"/>
    <property type="match status" value="1"/>
</dbReference>
<dbReference type="PANTHER" id="PTHR46060:SF2">
    <property type="entry name" value="HISTONE-LYSINE N-METHYLTRANSFERASE SETMAR"/>
    <property type="match status" value="1"/>
</dbReference>
<dbReference type="AlphaFoldDB" id="A0ABD2MUG9"/>
<evidence type="ECO:0000259" key="1">
    <source>
        <dbReference type="Pfam" id="PF17906"/>
    </source>
</evidence>
<dbReference type="InterPro" id="IPR036388">
    <property type="entry name" value="WH-like_DNA-bd_sf"/>
</dbReference>
<keyword evidence="3" id="KW-1185">Reference proteome</keyword>
<proteinExistence type="predicted"/>
<dbReference type="EMBL" id="JABFTP020000021">
    <property type="protein sequence ID" value="KAL3270123.1"/>
    <property type="molecule type" value="Genomic_DNA"/>
</dbReference>
<sequence length="151" mass="17783">MSDFVPNNRHLREVLIFLFHSMKMVAEAHRELQKVYGDAALCETTCPDWFRRSKNGDFDVDDRPHERWPRIFEDAELEAFHDEHQCQTQKEFASDLGVTRQVISKRLNAVGIIQEQGTWVSHDLMRRDVGRHFFACEHRQKKGFSSSHRNG</sequence>
<feature type="domain" description="Mos1 transposase HTH" evidence="1">
    <location>
        <begin position="9"/>
        <end position="57"/>
    </location>
</feature>
<gene>
    <name evidence="2" type="ORF">HHI36_009181</name>
</gene>
<evidence type="ECO:0000313" key="2">
    <source>
        <dbReference type="EMBL" id="KAL3270123.1"/>
    </source>
</evidence>
<dbReference type="InterPro" id="IPR052709">
    <property type="entry name" value="Transposase-MT_Hybrid"/>
</dbReference>
<dbReference type="Gene3D" id="1.10.10.1450">
    <property type="match status" value="1"/>
</dbReference>
<name>A0ABD2MUG9_9CUCU</name>
<accession>A0ABD2MUG9</accession>
<dbReference type="Gene3D" id="1.10.10.10">
    <property type="entry name" value="Winged helix-like DNA-binding domain superfamily/Winged helix DNA-binding domain"/>
    <property type="match status" value="1"/>
</dbReference>